<dbReference type="Proteomes" id="UP000070394">
    <property type="component" value="Unassembled WGS sequence"/>
</dbReference>
<dbReference type="EMBL" id="LSDA01000020">
    <property type="protein sequence ID" value="KXB60025.1"/>
    <property type="molecule type" value="Genomic_DNA"/>
</dbReference>
<dbReference type="InterPro" id="IPR050833">
    <property type="entry name" value="Poly_Biosynth_Transport"/>
</dbReference>
<feature type="transmembrane region" description="Helical" evidence="6">
    <location>
        <begin position="321"/>
        <end position="340"/>
    </location>
</feature>
<feature type="transmembrane region" description="Helical" evidence="6">
    <location>
        <begin position="160"/>
        <end position="182"/>
    </location>
</feature>
<dbReference type="RefSeq" id="WP_082749793.1">
    <property type="nucleotide sequence ID" value="NZ_KQ959781.1"/>
</dbReference>
<feature type="transmembrane region" description="Helical" evidence="6">
    <location>
        <begin position="352"/>
        <end position="371"/>
    </location>
</feature>
<keyword evidence="4 6" id="KW-1133">Transmembrane helix</keyword>
<accession>A0A133ZX56</accession>
<protein>
    <submittedName>
        <fullName evidence="7">Polysaccharide biosynthesis protein</fullName>
    </submittedName>
</protein>
<comment type="caution">
    <text evidence="7">The sequence shown here is derived from an EMBL/GenBank/DDBJ whole genome shotgun (WGS) entry which is preliminary data.</text>
</comment>
<organism evidence="7 8">
    <name type="scientific">Lachnoanaerobaculum saburreum</name>
    <dbReference type="NCBI Taxonomy" id="467210"/>
    <lineage>
        <taxon>Bacteria</taxon>
        <taxon>Bacillati</taxon>
        <taxon>Bacillota</taxon>
        <taxon>Clostridia</taxon>
        <taxon>Lachnospirales</taxon>
        <taxon>Lachnospiraceae</taxon>
        <taxon>Lachnoanaerobaculum</taxon>
    </lineage>
</organism>
<evidence type="ECO:0000256" key="6">
    <source>
        <dbReference type="SAM" id="Phobius"/>
    </source>
</evidence>
<dbReference type="PATRIC" id="fig|467210.3.peg.797"/>
<keyword evidence="8" id="KW-1185">Reference proteome</keyword>
<dbReference type="AlphaFoldDB" id="A0A133ZX56"/>
<keyword evidence="3 6" id="KW-0812">Transmembrane</keyword>
<evidence type="ECO:0000313" key="7">
    <source>
        <dbReference type="EMBL" id="KXB60025.1"/>
    </source>
</evidence>
<dbReference type="PANTHER" id="PTHR30250:SF26">
    <property type="entry name" value="PSMA PROTEIN"/>
    <property type="match status" value="1"/>
</dbReference>
<proteinExistence type="predicted"/>
<sequence length="517" mass="58977">MKTQSKINQLKVGTIISYLRMSIQVFIGLAYTPVMIRLLGQSEYGLYNMVSSTIAMLSVLRLGFNNSYIRYYSIYKKNADIKSIEKLNGLFLSIFTCIGMIALVCGLFLANNLTIIFSTGLDQREYSVARVLMLLLVLNLSISFPMSVFENIISAHEKFIFLKCMVIIQTILGPLVTLPLLLMGYRSIAMVVVTVVVSIIVNLCHIWYVLVVLKNRFVFSKPQFSLFKDLFIYTSFIAIELIVDQINWNIDKVILARYKGTVMVAIYSVGYNLYMYYQTFSLSISGVFTPRIHKIVNANTSMTEKRRELTDLFTRVGRIQFLVLALISSGIVFFGKYFIVRIWAGKGYDDSYIVAVLLILTVTIELIQNLGIEIQRAEFKHQFRSITYFFMAILNLIISVILCQRYGAIGSAIGTAISFVVANGIIMNIYYHKQCNIDMIYFWNKIGKLSLGLIVPIVIGIGFVYVVPPKSLIVYMTEIVVYVLIYTFSMWKIGMNEYEKNLFSSLILKILHLGRIK</sequence>
<name>A0A133ZX56_9FIRM</name>
<feature type="transmembrane region" description="Helical" evidence="6">
    <location>
        <begin position="254"/>
        <end position="274"/>
    </location>
</feature>
<evidence type="ECO:0000256" key="5">
    <source>
        <dbReference type="ARBA" id="ARBA00023136"/>
    </source>
</evidence>
<feature type="transmembrane region" description="Helical" evidence="6">
    <location>
        <begin position="473"/>
        <end position="491"/>
    </location>
</feature>
<feature type="transmembrane region" description="Helical" evidence="6">
    <location>
        <begin position="230"/>
        <end position="248"/>
    </location>
</feature>
<dbReference type="GO" id="GO:0005886">
    <property type="term" value="C:plasma membrane"/>
    <property type="evidence" value="ECO:0007669"/>
    <property type="project" value="UniProtKB-SubCell"/>
</dbReference>
<feature type="transmembrane region" description="Helical" evidence="6">
    <location>
        <begin position="383"/>
        <end position="402"/>
    </location>
</feature>
<reference evidence="8" key="1">
    <citation type="submission" date="2016-01" db="EMBL/GenBank/DDBJ databases">
        <authorList>
            <person name="Mitreva M."/>
            <person name="Pepin K.H."/>
            <person name="Mihindukulasuriya K.A."/>
            <person name="Fulton R."/>
            <person name="Fronick C."/>
            <person name="O'Laughlin M."/>
            <person name="Miner T."/>
            <person name="Herter B."/>
            <person name="Rosa B.A."/>
            <person name="Cordes M."/>
            <person name="Tomlinson C."/>
            <person name="Wollam A."/>
            <person name="Palsikar V.B."/>
            <person name="Mardis E.R."/>
            <person name="Wilson R.K."/>
        </authorList>
    </citation>
    <scope>NUCLEOTIDE SEQUENCE [LARGE SCALE GENOMIC DNA]</scope>
    <source>
        <strain evidence="8">DNF00896</strain>
    </source>
</reference>
<evidence type="ECO:0000256" key="3">
    <source>
        <dbReference type="ARBA" id="ARBA00022692"/>
    </source>
</evidence>
<feature type="transmembrane region" description="Helical" evidence="6">
    <location>
        <begin position="449"/>
        <end position="467"/>
    </location>
</feature>
<dbReference type="PANTHER" id="PTHR30250">
    <property type="entry name" value="PST FAMILY PREDICTED COLANIC ACID TRANSPORTER"/>
    <property type="match status" value="1"/>
</dbReference>
<feature type="transmembrane region" description="Helical" evidence="6">
    <location>
        <begin position="129"/>
        <end position="148"/>
    </location>
</feature>
<evidence type="ECO:0000313" key="8">
    <source>
        <dbReference type="Proteomes" id="UP000070394"/>
    </source>
</evidence>
<keyword evidence="5 6" id="KW-0472">Membrane</keyword>
<dbReference type="InterPro" id="IPR002797">
    <property type="entry name" value="Polysacc_synth"/>
</dbReference>
<feature type="transmembrane region" description="Helical" evidence="6">
    <location>
        <begin position="90"/>
        <end position="109"/>
    </location>
</feature>
<feature type="transmembrane region" description="Helical" evidence="6">
    <location>
        <begin position="408"/>
        <end position="429"/>
    </location>
</feature>
<comment type="subcellular location">
    <subcellularLocation>
        <location evidence="1">Cell membrane</location>
        <topology evidence="1">Multi-pass membrane protein</topology>
    </subcellularLocation>
</comment>
<evidence type="ECO:0000256" key="1">
    <source>
        <dbReference type="ARBA" id="ARBA00004651"/>
    </source>
</evidence>
<feature type="transmembrane region" description="Helical" evidence="6">
    <location>
        <begin position="188"/>
        <end position="210"/>
    </location>
</feature>
<dbReference type="STRING" id="467210.HMPREF1866_00808"/>
<evidence type="ECO:0000256" key="4">
    <source>
        <dbReference type="ARBA" id="ARBA00022989"/>
    </source>
</evidence>
<feature type="transmembrane region" description="Helical" evidence="6">
    <location>
        <begin position="21"/>
        <end position="40"/>
    </location>
</feature>
<dbReference type="Pfam" id="PF01943">
    <property type="entry name" value="Polysacc_synt"/>
    <property type="match status" value="1"/>
</dbReference>
<keyword evidence="2" id="KW-1003">Cell membrane</keyword>
<dbReference type="OrthoDB" id="5751261at2"/>
<gene>
    <name evidence="7" type="ORF">HMPREF1866_00808</name>
</gene>
<feature type="transmembrane region" description="Helical" evidence="6">
    <location>
        <begin position="46"/>
        <end position="69"/>
    </location>
</feature>
<evidence type="ECO:0000256" key="2">
    <source>
        <dbReference type="ARBA" id="ARBA00022475"/>
    </source>
</evidence>